<dbReference type="HOGENOM" id="CLU_038957_1_0_11"/>
<dbReference type="CDD" id="cd02433">
    <property type="entry name" value="Nodulin-21_like_2"/>
    <property type="match status" value="1"/>
</dbReference>
<dbReference type="GO" id="GO:0030026">
    <property type="term" value="P:intracellular manganese ion homeostasis"/>
    <property type="evidence" value="ECO:0007669"/>
    <property type="project" value="InterPro"/>
</dbReference>
<feature type="transmembrane region" description="Helical" evidence="5">
    <location>
        <begin position="139"/>
        <end position="161"/>
    </location>
</feature>
<name>A0A0F6Z6S9_9CORY</name>
<gene>
    <name evidence="6" type="ORF">YH66_11035</name>
</gene>
<dbReference type="Pfam" id="PF01988">
    <property type="entry name" value="VIT1"/>
    <property type="match status" value="1"/>
</dbReference>
<evidence type="ECO:0000256" key="1">
    <source>
        <dbReference type="ARBA" id="ARBA00004127"/>
    </source>
</evidence>
<accession>A0A0F6Z6S9</accession>
<protein>
    <submittedName>
        <fullName evidence="6">Membrane protein</fullName>
    </submittedName>
</protein>
<evidence type="ECO:0000256" key="4">
    <source>
        <dbReference type="ARBA" id="ARBA00023136"/>
    </source>
</evidence>
<keyword evidence="3 5" id="KW-1133">Transmembrane helix</keyword>
<dbReference type="CDD" id="cd01044">
    <property type="entry name" value="Ferritin_CCC1_N"/>
    <property type="match status" value="1"/>
</dbReference>
<dbReference type="InterPro" id="IPR008217">
    <property type="entry name" value="Ccc1_fam"/>
</dbReference>
<dbReference type="AlphaFoldDB" id="A0A0F6Z6S9"/>
<dbReference type="GO" id="GO:0005384">
    <property type="term" value="F:manganese ion transmembrane transporter activity"/>
    <property type="evidence" value="ECO:0007669"/>
    <property type="project" value="InterPro"/>
</dbReference>
<proteinExistence type="predicted"/>
<feature type="transmembrane region" description="Helical" evidence="5">
    <location>
        <begin position="167"/>
        <end position="187"/>
    </location>
</feature>
<sequence length="357" mass="38140">MPTNQPTPAQIKRWRGYLANEQAEAAAYRDLAKRREGEERDILLALADAEHRHAAYWVEKLGPDAENPPKADVKTRLLGFLARRFGSVFTLALMQSAETRSPYDDDADASRQISADERIHAEVVRGLASRGRERMSGNFRAAVFGINDGLVSNVALVMGVMATGVPAQIVLITGVSGLLSGALSMAAGEYISVRSQTELLDASLPDPKAREALHALDVESNELELVYRARGMSEDEARAKASQVFQRISDQKRISDNVLGSTEIQCAGSARSAATFSFLSFAIGAFLPIVPYVFGMEGLAGAVVSLVVVGLSLMATGATTGLLSGKPPGIRAVRQLSIGYGAALVTYVLGLLFGMIL</sequence>
<feature type="transmembrane region" description="Helical" evidence="5">
    <location>
        <begin position="300"/>
        <end position="324"/>
    </location>
</feature>
<evidence type="ECO:0000313" key="6">
    <source>
        <dbReference type="EMBL" id="AKF28046.1"/>
    </source>
</evidence>
<evidence type="ECO:0000256" key="3">
    <source>
        <dbReference type="ARBA" id="ARBA00022989"/>
    </source>
</evidence>
<dbReference type="PANTHER" id="PTHR31851">
    <property type="entry name" value="FE(2+)/MN(2+) TRANSPORTER PCL1"/>
    <property type="match status" value="1"/>
</dbReference>
<dbReference type="Proteomes" id="UP000034037">
    <property type="component" value="Chromosome"/>
</dbReference>
<dbReference type="InterPro" id="IPR039376">
    <property type="entry name" value="Ferritin_CCC1_N"/>
</dbReference>
<organism evidence="6 7">
    <name type="scientific">[Brevibacterium] flavum</name>
    <dbReference type="NCBI Taxonomy" id="92706"/>
    <lineage>
        <taxon>Bacteria</taxon>
        <taxon>Bacillati</taxon>
        <taxon>Actinomycetota</taxon>
        <taxon>Actinomycetes</taxon>
        <taxon>Mycobacteriales</taxon>
        <taxon>Corynebacteriaceae</taxon>
        <taxon>Corynebacterium</taxon>
    </lineage>
</organism>
<evidence type="ECO:0000256" key="5">
    <source>
        <dbReference type="SAM" id="Phobius"/>
    </source>
</evidence>
<dbReference type="RefSeq" id="WP_003859467.1">
    <property type="nucleotide sequence ID" value="NZ_CP011309.1"/>
</dbReference>
<dbReference type="EMBL" id="CP011309">
    <property type="protein sequence ID" value="AKF28046.1"/>
    <property type="molecule type" value="Genomic_DNA"/>
</dbReference>
<reference evidence="6 7" key="1">
    <citation type="submission" date="2015-04" db="EMBL/GenBank/DDBJ databases">
        <title>Complete Genome Sequence of Brevibacterium flavum ATCC 15168.</title>
        <authorList>
            <person name="Ahn J."/>
            <person name="Park G."/>
            <person name="Jeon W."/>
            <person name="Jang Y."/>
            <person name="Jang M."/>
            <person name="Lee H."/>
            <person name="Lee H."/>
        </authorList>
    </citation>
    <scope>NUCLEOTIDE SEQUENCE [LARGE SCALE GENOMIC DNA]</scope>
    <source>
        <strain evidence="6 7">ATCC 15168</strain>
    </source>
</reference>
<feature type="transmembrane region" description="Helical" evidence="5">
    <location>
        <begin position="336"/>
        <end position="356"/>
    </location>
</feature>
<evidence type="ECO:0000256" key="2">
    <source>
        <dbReference type="ARBA" id="ARBA00022692"/>
    </source>
</evidence>
<feature type="transmembrane region" description="Helical" evidence="5">
    <location>
        <begin position="273"/>
        <end position="294"/>
    </location>
</feature>
<dbReference type="GO" id="GO:0012505">
    <property type="term" value="C:endomembrane system"/>
    <property type="evidence" value="ECO:0007669"/>
    <property type="project" value="UniProtKB-SubCell"/>
</dbReference>
<comment type="subcellular location">
    <subcellularLocation>
        <location evidence="1">Endomembrane system</location>
        <topology evidence="1">Multi-pass membrane protein</topology>
    </subcellularLocation>
</comment>
<dbReference type="PATRIC" id="fig|92706.3.peg.2315"/>
<keyword evidence="4 5" id="KW-0472">Membrane</keyword>
<keyword evidence="7" id="KW-1185">Reference proteome</keyword>
<keyword evidence="2 5" id="KW-0812">Transmembrane</keyword>
<evidence type="ECO:0000313" key="7">
    <source>
        <dbReference type="Proteomes" id="UP000034037"/>
    </source>
</evidence>